<reference evidence="1 2" key="1">
    <citation type="submission" date="2014-06" db="EMBL/GenBank/DDBJ databases">
        <authorList>
            <person name="Swart Estienne"/>
        </authorList>
    </citation>
    <scope>NUCLEOTIDE SEQUENCE [LARGE SCALE GENOMIC DNA]</scope>
    <source>
        <strain evidence="1 2">130c</strain>
    </source>
</reference>
<accession>A0A078A543</accession>
<dbReference type="EMBL" id="CCKQ01005457">
    <property type="protein sequence ID" value="CDW76700.1"/>
    <property type="molecule type" value="Genomic_DNA"/>
</dbReference>
<evidence type="ECO:0000313" key="2">
    <source>
        <dbReference type="Proteomes" id="UP000039865"/>
    </source>
</evidence>
<evidence type="ECO:0000313" key="1">
    <source>
        <dbReference type="EMBL" id="CDW76700.1"/>
    </source>
</evidence>
<keyword evidence="2" id="KW-1185">Reference proteome</keyword>
<name>A0A078A543_STYLE</name>
<gene>
    <name evidence="1" type="primary">Contig13180.g14055</name>
    <name evidence="1" type="ORF">STYLEM_5661</name>
</gene>
<organism evidence="1 2">
    <name type="scientific">Stylonychia lemnae</name>
    <name type="common">Ciliate</name>
    <dbReference type="NCBI Taxonomy" id="5949"/>
    <lineage>
        <taxon>Eukaryota</taxon>
        <taxon>Sar</taxon>
        <taxon>Alveolata</taxon>
        <taxon>Ciliophora</taxon>
        <taxon>Intramacronucleata</taxon>
        <taxon>Spirotrichea</taxon>
        <taxon>Stichotrichia</taxon>
        <taxon>Sporadotrichida</taxon>
        <taxon>Oxytrichidae</taxon>
        <taxon>Stylonychinae</taxon>
        <taxon>Stylonychia</taxon>
    </lineage>
</organism>
<proteinExistence type="predicted"/>
<dbReference type="AlphaFoldDB" id="A0A078A543"/>
<sequence>MIFDNNNSEYKQPLLEDQMNDQQQQLSKTSDNTIQGDYLWIFDKYKEIDYSKIESRIKKIPLNVQKENESEVTLVQYIILPHRNLILAHFKQYQRDRFLDFIDLESLQKVKTIQFQQNQPNDQIFHQLFNNVDYLFYKLDESVYLQKLDDFSQENDNHLIEFKFNKDDTLFSVNIFDEFNVLVHFGYNIILYRL</sequence>
<dbReference type="Proteomes" id="UP000039865">
    <property type="component" value="Unassembled WGS sequence"/>
</dbReference>
<protein>
    <submittedName>
        <fullName evidence="1">Uncharacterized protein</fullName>
    </submittedName>
</protein>
<dbReference type="InParanoid" id="A0A078A543"/>